<dbReference type="EMBL" id="KE343721">
    <property type="protein sequence ID" value="EXB39368.1"/>
    <property type="molecule type" value="Genomic_DNA"/>
</dbReference>
<dbReference type="KEGG" id="mnt:21407781"/>
<feature type="region of interest" description="Disordered" evidence="2">
    <location>
        <begin position="118"/>
        <end position="150"/>
    </location>
</feature>
<feature type="compositionally biased region" description="Acidic residues" evidence="2">
    <location>
        <begin position="228"/>
        <end position="267"/>
    </location>
</feature>
<feature type="compositionally biased region" description="Polar residues" evidence="2">
    <location>
        <begin position="283"/>
        <end position="293"/>
    </location>
</feature>
<gene>
    <name evidence="4" type="ORF">L484_025063</name>
</gene>
<dbReference type="PANTHER" id="PTHR33155:SF8">
    <property type="entry name" value="PROTEIN FANTASTIC FOUR 1"/>
    <property type="match status" value="1"/>
</dbReference>
<dbReference type="InterPro" id="IPR046431">
    <property type="entry name" value="FAF_dom"/>
</dbReference>
<feature type="compositionally biased region" description="Low complexity" evidence="2">
    <location>
        <begin position="38"/>
        <end position="53"/>
    </location>
</feature>
<evidence type="ECO:0000256" key="2">
    <source>
        <dbReference type="SAM" id="MobiDB-lite"/>
    </source>
</evidence>
<organism evidence="4 5">
    <name type="scientific">Morus notabilis</name>
    <dbReference type="NCBI Taxonomy" id="981085"/>
    <lineage>
        <taxon>Eukaryota</taxon>
        <taxon>Viridiplantae</taxon>
        <taxon>Streptophyta</taxon>
        <taxon>Embryophyta</taxon>
        <taxon>Tracheophyta</taxon>
        <taxon>Spermatophyta</taxon>
        <taxon>Magnoliopsida</taxon>
        <taxon>eudicotyledons</taxon>
        <taxon>Gunneridae</taxon>
        <taxon>Pentapetalae</taxon>
        <taxon>rosids</taxon>
        <taxon>fabids</taxon>
        <taxon>Rosales</taxon>
        <taxon>Moraceae</taxon>
        <taxon>Moreae</taxon>
        <taxon>Morus</taxon>
    </lineage>
</organism>
<feature type="region of interest" description="Disordered" evidence="2">
    <location>
        <begin position="31"/>
        <end position="58"/>
    </location>
</feature>
<feature type="compositionally biased region" description="Basic and acidic residues" evidence="2">
    <location>
        <begin position="268"/>
        <end position="282"/>
    </location>
</feature>
<dbReference type="Proteomes" id="UP000030645">
    <property type="component" value="Unassembled WGS sequence"/>
</dbReference>
<evidence type="ECO:0000313" key="4">
    <source>
        <dbReference type="EMBL" id="EXB39368.1"/>
    </source>
</evidence>
<proteinExistence type="inferred from homology"/>
<evidence type="ECO:0000256" key="1">
    <source>
        <dbReference type="ARBA" id="ARBA00008690"/>
    </source>
</evidence>
<feature type="region of interest" description="Disordered" evidence="2">
    <location>
        <begin position="226"/>
        <end position="299"/>
    </location>
</feature>
<name>W9QVM2_9ROSA</name>
<sequence length="299" mass="33552">MSTSICQGLQSCLEPGLVEPRVLRLKLALPNPNLPRWNNSKPEQQQQQENDNTNEFHEVKKKIKKDKNDDDDMKNGMSFLQALTAKNDTETENVYVHPMVKRSASKLSAKSLEMCTENLGSETGSDTGDSSGDDEMSLLSAPARKSPMAAREVVLRSPKRLNRAGSFPPPLTSVSCSAGFKVRPHREDGRLVLKAVAVASSTSFFHAERADGRLTLRLMKNFPPRNVEEEENGVENEIESDQEDYEEEEEETEEVNWDENGGDEMEEDQKLQRPSRCKEDGHGNNNVLINWDNSFLVAT</sequence>
<feature type="domain" description="FAF" evidence="3">
    <location>
        <begin position="166"/>
        <end position="218"/>
    </location>
</feature>
<dbReference type="PANTHER" id="PTHR33155">
    <property type="entry name" value="FANTASTIC FOUR-LIKE PROTEIN (DUF3049)"/>
    <property type="match status" value="1"/>
</dbReference>
<dbReference type="STRING" id="981085.W9QVM2"/>
<dbReference type="eggNOG" id="ENOG502S1AW">
    <property type="taxonomic scope" value="Eukaryota"/>
</dbReference>
<dbReference type="OrthoDB" id="1916983at2759"/>
<reference evidence="5" key="1">
    <citation type="submission" date="2013-01" db="EMBL/GenBank/DDBJ databases">
        <title>Draft Genome Sequence of a Mulberry Tree, Morus notabilis C.K. Schneid.</title>
        <authorList>
            <person name="He N."/>
            <person name="Zhao S."/>
        </authorList>
    </citation>
    <scope>NUCLEOTIDE SEQUENCE</scope>
</reference>
<dbReference type="AlphaFoldDB" id="W9QVM2"/>
<dbReference type="Pfam" id="PF11250">
    <property type="entry name" value="FAF"/>
    <property type="match status" value="1"/>
</dbReference>
<evidence type="ECO:0000313" key="5">
    <source>
        <dbReference type="Proteomes" id="UP000030645"/>
    </source>
</evidence>
<comment type="similarity">
    <text evidence="1">Belongs to the fantastic four family.</text>
</comment>
<evidence type="ECO:0000259" key="3">
    <source>
        <dbReference type="Pfam" id="PF11250"/>
    </source>
</evidence>
<feature type="compositionally biased region" description="Low complexity" evidence="2">
    <location>
        <begin position="120"/>
        <end position="130"/>
    </location>
</feature>
<accession>W9QVM2</accession>
<keyword evidence="5" id="KW-1185">Reference proteome</keyword>
<protein>
    <recommendedName>
        <fullName evidence="3">FAF domain-containing protein</fullName>
    </recommendedName>
</protein>
<dbReference type="InterPro" id="IPR021410">
    <property type="entry name" value="FAF"/>
</dbReference>